<dbReference type="Proteomes" id="UP000807342">
    <property type="component" value="Unassembled WGS sequence"/>
</dbReference>
<dbReference type="AlphaFoldDB" id="A0A9P6C6Q6"/>
<comment type="caution">
    <text evidence="1">The sequence shown here is derived from an EMBL/GenBank/DDBJ whole genome shotgun (WGS) entry which is preliminary data.</text>
</comment>
<accession>A0A9P6C6Q6</accession>
<proteinExistence type="predicted"/>
<evidence type="ECO:0000313" key="1">
    <source>
        <dbReference type="EMBL" id="KAF9450564.1"/>
    </source>
</evidence>
<dbReference type="EMBL" id="MU151102">
    <property type="protein sequence ID" value="KAF9450564.1"/>
    <property type="molecule type" value="Genomic_DNA"/>
</dbReference>
<name>A0A9P6C6Q6_9AGAR</name>
<sequence>MLTAILKTGSSATFDPVEQILPLDGRHSQPRRIKILNRRFVFLHYPLEYGYPHGATVLLNIATGEQTHLLPPIDRPGSTYQVGFPFRNQVDPFITPSHYVQVVNTKEISFYDLNEISEANVIPDPSQRTLRPSHFGIITLNLLRNICIIPRSPSSFVIFGIQTLGNVLFARILTVYLGPPSSTDESGTDEVRVCVNSAVHELWGRVQNVTIPPVSPSSGTALGMIFLKDYSPTTRRWEEHCLSVRIALGCPLLEPDFLISRMNVMGTPHDGFNFHGFDPYAGRILAAYFNSEGRTRRLFALDFLPSRK</sequence>
<reference evidence="1" key="1">
    <citation type="submission" date="2020-11" db="EMBL/GenBank/DDBJ databases">
        <authorList>
            <consortium name="DOE Joint Genome Institute"/>
            <person name="Ahrendt S."/>
            <person name="Riley R."/>
            <person name="Andreopoulos W."/>
            <person name="Labutti K."/>
            <person name="Pangilinan J."/>
            <person name="Ruiz-Duenas F.J."/>
            <person name="Barrasa J.M."/>
            <person name="Sanchez-Garcia M."/>
            <person name="Camarero S."/>
            <person name="Miyauchi S."/>
            <person name="Serrano A."/>
            <person name="Linde D."/>
            <person name="Babiker R."/>
            <person name="Drula E."/>
            <person name="Ayuso-Fernandez I."/>
            <person name="Pacheco R."/>
            <person name="Padilla G."/>
            <person name="Ferreira P."/>
            <person name="Barriuso J."/>
            <person name="Kellner H."/>
            <person name="Castanera R."/>
            <person name="Alfaro M."/>
            <person name="Ramirez L."/>
            <person name="Pisabarro A.G."/>
            <person name="Kuo A."/>
            <person name="Tritt A."/>
            <person name="Lipzen A."/>
            <person name="He G."/>
            <person name="Yan M."/>
            <person name="Ng V."/>
            <person name="Cullen D."/>
            <person name="Martin F."/>
            <person name="Rosso M.-N."/>
            <person name="Henrissat B."/>
            <person name="Hibbett D."/>
            <person name="Martinez A.T."/>
            <person name="Grigoriev I.V."/>
        </authorList>
    </citation>
    <scope>NUCLEOTIDE SEQUENCE</scope>
    <source>
        <strain evidence="1">MF-IS2</strain>
    </source>
</reference>
<organism evidence="1 2">
    <name type="scientific">Macrolepiota fuliginosa MF-IS2</name>
    <dbReference type="NCBI Taxonomy" id="1400762"/>
    <lineage>
        <taxon>Eukaryota</taxon>
        <taxon>Fungi</taxon>
        <taxon>Dikarya</taxon>
        <taxon>Basidiomycota</taxon>
        <taxon>Agaricomycotina</taxon>
        <taxon>Agaricomycetes</taxon>
        <taxon>Agaricomycetidae</taxon>
        <taxon>Agaricales</taxon>
        <taxon>Agaricineae</taxon>
        <taxon>Agaricaceae</taxon>
        <taxon>Macrolepiota</taxon>
    </lineage>
</organism>
<evidence type="ECO:0000313" key="2">
    <source>
        <dbReference type="Proteomes" id="UP000807342"/>
    </source>
</evidence>
<gene>
    <name evidence="1" type="ORF">P691DRAFT_789006</name>
</gene>
<protein>
    <submittedName>
        <fullName evidence="1">Uncharacterized protein</fullName>
    </submittedName>
</protein>
<keyword evidence="2" id="KW-1185">Reference proteome</keyword>